<organism evidence="2 3">
    <name type="scientific">Steccherinum ochraceum</name>
    <dbReference type="NCBI Taxonomy" id="92696"/>
    <lineage>
        <taxon>Eukaryota</taxon>
        <taxon>Fungi</taxon>
        <taxon>Dikarya</taxon>
        <taxon>Basidiomycota</taxon>
        <taxon>Agaricomycotina</taxon>
        <taxon>Agaricomycetes</taxon>
        <taxon>Polyporales</taxon>
        <taxon>Steccherinaceae</taxon>
        <taxon>Steccherinum</taxon>
    </lineage>
</organism>
<proteinExistence type="predicted"/>
<dbReference type="Proteomes" id="UP000292702">
    <property type="component" value="Unassembled WGS sequence"/>
</dbReference>
<evidence type="ECO:0000313" key="2">
    <source>
        <dbReference type="EMBL" id="TCD61732.1"/>
    </source>
</evidence>
<dbReference type="AlphaFoldDB" id="A0A4R0R3K5"/>
<keyword evidence="3" id="KW-1185">Reference proteome</keyword>
<reference evidence="2 3" key="1">
    <citation type="submission" date="2018-11" db="EMBL/GenBank/DDBJ databases">
        <title>Genome assembly of Steccherinum ochraceum LE-BIN_3174, the white-rot fungus of the Steccherinaceae family (The Residual Polyporoid clade, Polyporales, Basidiomycota).</title>
        <authorList>
            <person name="Fedorova T.V."/>
            <person name="Glazunova O.A."/>
            <person name="Landesman E.O."/>
            <person name="Moiseenko K.V."/>
            <person name="Psurtseva N.V."/>
            <person name="Savinova O.S."/>
            <person name="Shakhova N.V."/>
            <person name="Tyazhelova T.V."/>
            <person name="Vasina D.V."/>
        </authorList>
    </citation>
    <scope>NUCLEOTIDE SEQUENCE [LARGE SCALE GENOMIC DNA]</scope>
    <source>
        <strain evidence="2 3">LE-BIN_3174</strain>
    </source>
</reference>
<gene>
    <name evidence="2" type="ORF">EIP91_007999</name>
</gene>
<dbReference type="Pfam" id="PF20151">
    <property type="entry name" value="DUF6533"/>
    <property type="match status" value="1"/>
</dbReference>
<sequence>MASKAESQHYLQFELQWASIIIIWYDYALTLPMEVEYIWKGKFNVSKVLSHDSGAEPSSLLYAQFPQRGQASELDILDLRARCLILLVRELVHAVAAPGINDLRNESVISLFTVTTIILNFRTKTGFLQGLLNALTLPLSGLFTARFILHMRAFASRELNPTSIQDDGSVVFDHAESGPGAAGASTAASIHSSLVEEFGGDPVARAAANRYESTSLRTINI</sequence>
<evidence type="ECO:0000313" key="3">
    <source>
        <dbReference type="Proteomes" id="UP000292702"/>
    </source>
</evidence>
<comment type="caution">
    <text evidence="2">The sequence shown here is derived from an EMBL/GenBank/DDBJ whole genome shotgun (WGS) entry which is preliminary data.</text>
</comment>
<evidence type="ECO:0000259" key="1">
    <source>
        <dbReference type="Pfam" id="PF20151"/>
    </source>
</evidence>
<feature type="domain" description="DUF6533" evidence="1">
    <location>
        <begin position="17"/>
        <end position="49"/>
    </location>
</feature>
<name>A0A4R0R3K5_9APHY</name>
<accession>A0A4R0R3K5</accession>
<dbReference type="EMBL" id="RWJN01000435">
    <property type="protein sequence ID" value="TCD61732.1"/>
    <property type="molecule type" value="Genomic_DNA"/>
</dbReference>
<dbReference type="InterPro" id="IPR045340">
    <property type="entry name" value="DUF6533"/>
</dbReference>
<dbReference type="OrthoDB" id="3242409at2759"/>
<protein>
    <recommendedName>
        <fullName evidence="1">DUF6533 domain-containing protein</fullName>
    </recommendedName>
</protein>